<dbReference type="Gene3D" id="3.40.50.720">
    <property type="entry name" value="NAD(P)-binding Rossmann-like Domain"/>
    <property type="match status" value="1"/>
</dbReference>
<dbReference type="InterPro" id="IPR036291">
    <property type="entry name" value="NAD(P)-bd_dom_sf"/>
</dbReference>
<dbReference type="RefSeq" id="WP_307253666.1">
    <property type="nucleotide sequence ID" value="NZ_JAUSUV010000009.1"/>
</dbReference>
<organism evidence="4 5">
    <name type="scientific">Croceifilum oryzae</name>
    <dbReference type="NCBI Taxonomy" id="1553429"/>
    <lineage>
        <taxon>Bacteria</taxon>
        <taxon>Bacillati</taxon>
        <taxon>Bacillota</taxon>
        <taxon>Bacilli</taxon>
        <taxon>Bacillales</taxon>
        <taxon>Thermoactinomycetaceae</taxon>
        <taxon>Croceifilum</taxon>
    </lineage>
</organism>
<name>A0AAJ1TNQ5_9BACL</name>
<keyword evidence="2" id="KW-0560">Oxidoreductase</keyword>
<dbReference type="PANTHER" id="PTHR24320">
    <property type="entry name" value="RETINOL DEHYDROGENASE"/>
    <property type="match status" value="1"/>
</dbReference>
<evidence type="ECO:0000256" key="3">
    <source>
        <dbReference type="RuleBase" id="RU000363"/>
    </source>
</evidence>
<dbReference type="SUPFAM" id="SSF51735">
    <property type="entry name" value="NAD(P)-binding Rossmann-fold domains"/>
    <property type="match status" value="1"/>
</dbReference>
<dbReference type="GO" id="GO:0016491">
    <property type="term" value="F:oxidoreductase activity"/>
    <property type="evidence" value="ECO:0007669"/>
    <property type="project" value="UniProtKB-KW"/>
</dbReference>
<evidence type="ECO:0000313" key="5">
    <source>
        <dbReference type="Proteomes" id="UP001238450"/>
    </source>
</evidence>
<dbReference type="PROSITE" id="PS00061">
    <property type="entry name" value="ADH_SHORT"/>
    <property type="match status" value="1"/>
</dbReference>
<sequence length="281" mass="31565">MRTSQHENIALITGANAGIGLELTRKLLSENWQVVALNRSDFSADVEIQKEIKNGSLRIYKTKDLADYVSLRRVLEEIKGTEQRIDILFNNAGRSFNELSYSKQGRESHYELMAVVPYIIVMELKGLLQNGHFKTVINTSSAAIQFAKEFTIETLERPRTFRKLLGPYATSKLALSLWTGAIAPQLAKDGIQIRSVDPGGNNTLRKGRKSGLPIFIEALMKFFYSPPTHGAGQLYEGALGKHRNETGVFLLKGRVTGLKFSDQAREVLERVQTIYEQEFLS</sequence>
<accession>A0AAJ1TNQ5</accession>
<evidence type="ECO:0000313" key="4">
    <source>
        <dbReference type="EMBL" id="MDQ0418155.1"/>
    </source>
</evidence>
<dbReference type="PRINTS" id="PR00081">
    <property type="entry name" value="GDHRDH"/>
</dbReference>
<dbReference type="AlphaFoldDB" id="A0AAJ1TNQ5"/>
<keyword evidence="5" id="KW-1185">Reference proteome</keyword>
<gene>
    <name evidence="4" type="ORF">J2Z48_002344</name>
</gene>
<dbReference type="PANTHER" id="PTHR24320:SF148">
    <property type="entry name" value="NAD(P)-BINDING ROSSMANN-FOLD SUPERFAMILY PROTEIN"/>
    <property type="match status" value="1"/>
</dbReference>
<dbReference type="PRINTS" id="PR00080">
    <property type="entry name" value="SDRFAMILY"/>
</dbReference>
<dbReference type="Pfam" id="PF00106">
    <property type="entry name" value="adh_short"/>
    <property type="match status" value="1"/>
</dbReference>
<dbReference type="InterPro" id="IPR020904">
    <property type="entry name" value="Sc_DH/Rdtase_CS"/>
</dbReference>
<proteinExistence type="inferred from homology"/>
<dbReference type="InterPro" id="IPR002347">
    <property type="entry name" value="SDR_fam"/>
</dbReference>
<protein>
    <submittedName>
        <fullName evidence="4">NAD(P)-dependent dehydrogenase (Short-subunit alcohol dehydrogenase family)</fullName>
    </submittedName>
</protein>
<comment type="similarity">
    <text evidence="1 3">Belongs to the short-chain dehydrogenases/reductases (SDR) family.</text>
</comment>
<dbReference type="EMBL" id="JAUSUV010000009">
    <property type="protein sequence ID" value="MDQ0418155.1"/>
    <property type="molecule type" value="Genomic_DNA"/>
</dbReference>
<comment type="caution">
    <text evidence="4">The sequence shown here is derived from an EMBL/GenBank/DDBJ whole genome shotgun (WGS) entry which is preliminary data.</text>
</comment>
<evidence type="ECO:0000256" key="1">
    <source>
        <dbReference type="ARBA" id="ARBA00006484"/>
    </source>
</evidence>
<dbReference type="Proteomes" id="UP001238450">
    <property type="component" value="Unassembled WGS sequence"/>
</dbReference>
<evidence type="ECO:0000256" key="2">
    <source>
        <dbReference type="ARBA" id="ARBA00023002"/>
    </source>
</evidence>
<reference evidence="4 5" key="1">
    <citation type="submission" date="2023-07" db="EMBL/GenBank/DDBJ databases">
        <title>Genomic Encyclopedia of Type Strains, Phase IV (KMG-IV): sequencing the most valuable type-strain genomes for metagenomic binning, comparative biology and taxonomic classification.</title>
        <authorList>
            <person name="Goeker M."/>
        </authorList>
    </citation>
    <scope>NUCLEOTIDE SEQUENCE [LARGE SCALE GENOMIC DNA]</scope>
    <source>
        <strain evidence="4 5">DSM 46876</strain>
    </source>
</reference>